<dbReference type="RefSeq" id="WP_171046217.1">
    <property type="nucleotide sequence ID" value="NZ_JAFBWU010000013.1"/>
</dbReference>
<dbReference type="Proteomes" id="UP000755667">
    <property type="component" value="Unassembled WGS sequence"/>
</dbReference>
<keyword evidence="5" id="KW-1185">Reference proteome</keyword>
<sequence length="195" mass="21791">MFLLLSHLAAAPHMIMIMSEVFEDLFADAMERDFAAGETLFRAGDKVVSMMLLRDGRADLVRHTGHGLRLILHRAEAGQILAEASAWSEVYHCDAVASAACVAAVLPRQFFRARLKADPDLAERWMQTLARSVQAARVRADIRSLPKVADRLDAWLCDGHALPDKGRWQDVASELGVSREALYRELARRQIKARS</sequence>
<reference evidence="2 5" key="1">
    <citation type="submission" date="2021-01" db="EMBL/GenBank/DDBJ databases">
        <title>Diatom-associated Roseobacters Show Island Model of Population Structure.</title>
        <authorList>
            <person name="Qu L."/>
            <person name="Feng X."/>
            <person name="Chen Y."/>
            <person name="Li L."/>
            <person name="Wang X."/>
            <person name="Hu Z."/>
            <person name="Wang H."/>
            <person name="Luo H."/>
        </authorList>
    </citation>
    <scope>NUCLEOTIDE SEQUENCE</scope>
    <source>
        <strain evidence="3 5">CC28-63</strain>
        <strain evidence="2">CC28-69</strain>
    </source>
</reference>
<name>A0A9Q2NUV4_9RHOB</name>
<feature type="domain" description="Cyclic nucleotide-binding" evidence="1">
    <location>
        <begin position="24"/>
        <end position="132"/>
    </location>
</feature>
<proteinExistence type="predicted"/>
<dbReference type="AlphaFoldDB" id="A0A9Q2NUV4"/>
<dbReference type="SMART" id="SM00100">
    <property type="entry name" value="cNMP"/>
    <property type="match status" value="1"/>
</dbReference>
<evidence type="ECO:0000259" key="1">
    <source>
        <dbReference type="PROSITE" id="PS50042"/>
    </source>
</evidence>
<dbReference type="EMBL" id="JAFBXE010000013">
    <property type="protein sequence ID" value="MBM2414261.1"/>
    <property type="molecule type" value="Genomic_DNA"/>
</dbReference>
<dbReference type="InterPro" id="IPR000595">
    <property type="entry name" value="cNMP-bd_dom"/>
</dbReference>
<evidence type="ECO:0000313" key="4">
    <source>
        <dbReference type="Proteomes" id="UP000755667"/>
    </source>
</evidence>
<dbReference type="Proteomes" id="UP000809440">
    <property type="component" value="Unassembled WGS sequence"/>
</dbReference>
<dbReference type="SUPFAM" id="SSF51206">
    <property type="entry name" value="cAMP-binding domain-like"/>
    <property type="match status" value="1"/>
</dbReference>
<evidence type="ECO:0000313" key="3">
    <source>
        <dbReference type="EMBL" id="MBM2418931.1"/>
    </source>
</evidence>
<gene>
    <name evidence="2" type="ORF">JQX41_18235</name>
    <name evidence="3" type="ORF">JQX48_18250</name>
</gene>
<dbReference type="CDD" id="cd00038">
    <property type="entry name" value="CAP_ED"/>
    <property type="match status" value="1"/>
</dbReference>
<evidence type="ECO:0000313" key="2">
    <source>
        <dbReference type="EMBL" id="MBM2414261.1"/>
    </source>
</evidence>
<dbReference type="EMBL" id="JAFBXF010000013">
    <property type="protein sequence ID" value="MBM2418931.1"/>
    <property type="molecule type" value="Genomic_DNA"/>
</dbReference>
<dbReference type="PROSITE" id="PS50042">
    <property type="entry name" value="CNMP_BINDING_3"/>
    <property type="match status" value="1"/>
</dbReference>
<accession>A0A9Q2NUV4</accession>
<dbReference type="InterPro" id="IPR014710">
    <property type="entry name" value="RmlC-like_jellyroll"/>
</dbReference>
<dbReference type="InterPro" id="IPR018490">
    <property type="entry name" value="cNMP-bd_dom_sf"/>
</dbReference>
<comment type="caution">
    <text evidence="2">The sequence shown here is derived from an EMBL/GenBank/DDBJ whole genome shotgun (WGS) entry which is preliminary data.</text>
</comment>
<dbReference type="Pfam" id="PF00027">
    <property type="entry name" value="cNMP_binding"/>
    <property type="match status" value="1"/>
</dbReference>
<protein>
    <submittedName>
        <fullName evidence="2">Crp/Fnr family transcriptional regulator</fullName>
    </submittedName>
</protein>
<organism evidence="2 4">
    <name type="scientific">Marivita cryptomonadis</name>
    <dbReference type="NCBI Taxonomy" id="505252"/>
    <lineage>
        <taxon>Bacteria</taxon>
        <taxon>Pseudomonadati</taxon>
        <taxon>Pseudomonadota</taxon>
        <taxon>Alphaproteobacteria</taxon>
        <taxon>Rhodobacterales</taxon>
        <taxon>Roseobacteraceae</taxon>
        <taxon>Marivita</taxon>
    </lineage>
</organism>
<dbReference type="Gene3D" id="2.60.120.10">
    <property type="entry name" value="Jelly Rolls"/>
    <property type="match status" value="1"/>
</dbReference>
<evidence type="ECO:0000313" key="5">
    <source>
        <dbReference type="Proteomes" id="UP000809440"/>
    </source>
</evidence>